<keyword evidence="2" id="KW-1133">Transmembrane helix</keyword>
<organism evidence="3 4">
    <name type="scientific">Myodes glareolus</name>
    <name type="common">Bank vole</name>
    <name type="synonym">Clethrionomys glareolus</name>
    <dbReference type="NCBI Taxonomy" id="447135"/>
    <lineage>
        <taxon>Eukaryota</taxon>
        <taxon>Metazoa</taxon>
        <taxon>Chordata</taxon>
        <taxon>Craniata</taxon>
        <taxon>Vertebrata</taxon>
        <taxon>Euteleostomi</taxon>
        <taxon>Mammalia</taxon>
        <taxon>Eutheria</taxon>
        <taxon>Euarchontoglires</taxon>
        <taxon>Glires</taxon>
        <taxon>Rodentia</taxon>
        <taxon>Myomorpha</taxon>
        <taxon>Muroidea</taxon>
        <taxon>Cricetidae</taxon>
        <taxon>Arvicolinae</taxon>
        <taxon>Myodes</taxon>
    </lineage>
</organism>
<dbReference type="Proteomes" id="UP001488838">
    <property type="component" value="Unassembled WGS sequence"/>
</dbReference>
<reference evidence="3 4" key="1">
    <citation type="journal article" date="2023" name="bioRxiv">
        <title>Conserved and derived expression patterns and positive selection on dental genes reveal complex evolutionary context of ever-growing rodent molars.</title>
        <authorList>
            <person name="Calamari Z.T."/>
            <person name="Song A."/>
            <person name="Cohen E."/>
            <person name="Akter M."/>
            <person name="Roy R.D."/>
            <person name="Hallikas O."/>
            <person name="Christensen M.M."/>
            <person name="Li P."/>
            <person name="Marangoni P."/>
            <person name="Jernvall J."/>
            <person name="Klein O.D."/>
        </authorList>
    </citation>
    <scope>NUCLEOTIDE SEQUENCE [LARGE SCALE GENOMIC DNA]</scope>
    <source>
        <strain evidence="3">V071</strain>
    </source>
</reference>
<evidence type="ECO:0000256" key="2">
    <source>
        <dbReference type="SAM" id="Phobius"/>
    </source>
</evidence>
<accession>A0AAW0IAG1</accession>
<protein>
    <submittedName>
        <fullName evidence="3">Uncharacterized protein</fullName>
    </submittedName>
</protein>
<feature type="region of interest" description="Disordered" evidence="1">
    <location>
        <begin position="89"/>
        <end position="136"/>
    </location>
</feature>
<feature type="compositionally biased region" description="Low complexity" evidence="1">
    <location>
        <begin position="262"/>
        <end position="277"/>
    </location>
</feature>
<keyword evidence="2" id="KW-0812">Transmembrane</keyword>
<feature type="region of interest" description="Disordered" evidence="1">
    <location>
        <begin position="258"/>
        <end position="287"/>
    </location>
</feature>
<proteinExistence type="predicted"/>
<gene>
    <name evidence="3" type="ORF">U0070_006046</name>
</gene>
<comment type="caution">
    <text evidence="3">The sequence shown here is derived from an EMBL/GenBank/DDBJ whole genome shotgun (WGS) entry which is preliminary data.</text>
</comment>
<name>A0AAW0IAG1_MYOGA</name>
<evidence type="ECO:0000256" key="1">
    <source>
        <dbReference type="SAM" id="MobiDB-lite"/>
    </source>
</evidence>
<keyword evidence="2" id="KW-0472">Membrane</keyword>
<feature type="transmembrane region" description="Helical" evidence="2">
    <location>
        <begin position="52"/>
        <end position="70"/>
    </location>
</feature>
<feature type="compositionally biased region" description="Pro residues" evidence="1">
    <location>
        <begin position="91"/>
        <end position="101"/>
    </location>
</feature>
<dbReference type="AlphaFoldDB" id="A0AAW0IAG1"/>
<evidence type="ECO:0000313" key="3">
    <source>
        <dbReference type="EMBL" id="KAK7811610.1"/>
    </source>
</evidence>
<sequence>MSRLQRRRNRTLLLEWLGSMNESQRKTASNFPTRMHSTSIPKRKIERLQRNPGAFLVFLSAGVVPAGWRFQTRPDSPFLVLVPRGGGFPGRPHPARPPAPFPQSRGPVGGDRPEVEGIRSSPNFGAPRRDSEKPRMAQLSVIPGSAAAWTGLLTEGGRKETDMREAASLRQQRRMKQAVQFIHKDSADLLPLDGLKKLGSSKDTVSSPPPATPASGLRAAAVAQALAAAFTESPARPVAALTQAGARQGPSLSHFSRDLACSSSAQPPSGSPAFFSPVQGRKRPCPAPLPSDLLSSRLFGISNLAPEAGASLRSLSFHCLLAGCVSSPVSQTEVTRSG</sequence>
<dbReference type="EMBL" id="JBBHLL010000169">
    <property type="protein sequence ID" value="KAK7811610.1"/>
    <property type="molecule type" value="Genomic_DNA"/>
</dbReference>
<evidence type="ECO:0000313" key="4">
    <source>
        <dbReference type="Proteomes" id="UP001488838"/>
    </source>
</evidence>
<keyword evidence="4" id="KW-1185">Reference proteome</keyword>